<proteinExistence type="predicted"/>
<dbReference type="SUPFAM" id="SSF90257">
    <property type="entry name" value="Myosin rod fragments"/>
    <property type="match status" value="1"/>
</dbReference>
<evidence type="ECO:0000313" key="3">
    <source>
        <dbReference type="Proteomes" id="UP000184423"/>
    </source>
</evidence>
<gene>
    <name evidence="2" type="ORF">SAMN02746091_01389</name>
</gene>
<dbReference type="EMBL" id="FQVG01000023">
    <property type="protein sequence ID" value="SHE91595.1"/>
    <property type="molecule type" value="Genomic_DNA"/>
</dbReference>
<sequence>MNLVQSKIIKSRYNKSHLIIDKKIPFEGGVKIKNLISHNETVKVKSVKRNTKYFDIELFIECILTLEVLSDNILEKYTLTYNFENNVKVFKEYFEPSVAFLDFIELDYVIKLKKVNFKYDINIDYDTLSILGECFIVINLLVERCLMLKEINEMQAYLQVAAGLDDMDIKDVIGNLDNIVKTLSNRLNEIEEENHFLKREIERHKAEIGVLNSELQNEKIKNMNLSLECTRLTERIKDLEEKLDKERKKCSLLEIENARALDEIKRLKKERTEITSELQREKIGLGKKIVEFLKK</sequence>
<organism evidence="2 3">
    <name type="scientific">Caloramator proteoclasticus DSM 10124</name>
    <dbReference type="NCBI Taxonomy" id="1121262"/>
    <lineage>
        <taxon>Bacteria</taxon>
        <taxon>Bacillati</taxon>
        <taxon>Bacillota</taxon>
        <taxon>Clostridia</taxon>
        <taxon>Eubacteriales</taxon>
        <taxon>Clostridiaceae</taxon>
        <taxon>Caloramator</taxon>
    </lineage>
</organism>
<name>A0A1M4XDR9_9CLOT</name>
<keyword evidence="3" id="KW-1185">Reference proteome</keyword>
<dbReference type="Proteomes" id="UP000184423">
    <property type="component" value="Unassembled WGS sequence"/>
</dbReference>
<protein>
    <submittedName>
        <fullName evidence="2">Uncharacterized protein</fullName>
    </submittedName>
</protein>
<feature type="coiled-coil region" evidence="1">
    <location>
        <begin position="173"/>
        <end position="277"/>
    </location>
</feature>
<dbReference type="RefSeq" id="WP_027307644.1">
    <property type="nucleotide sequence ID" value="NZ_FQVG01000023.1"/>
</dbReference>
<dbReference type="AlphaFoldDB" id="A0A1M4XDR9"/>
<accession>A0A1M4XDR9</accession>
<reference evidence="3" key="1">
    <citation type="submission" date="2016-11" db="EMBL/GenBank/DDBJ databases">
        <authorList>
            <person name="Varghese N."/>
            <person name="Submissions S."/>
        </authorList>
    </citation>
    <scope>NUCLEOTIDE SEQUENCE [LARGE SCALE GENOMIC DNA]</scope>
    <source>
        <strain evidence="3">DSM 10124</strain>
    </source>
</reference>
<dbReference type="Gene3D" id="1.20.5.340">
    <property type="match status" value="1"/>
</dbReference>
<keyword evidence="1" id="KW-0175">Coiled coil</keyword>
<evidence type="ECO:0000313" key="2">
    <source>
        <dbReference type="EMBL" id="SHE91595.1"/>
    </source>
</evidence>
<evidence type="ECO:0000256" key="1">
    <source>
        <dbReference type="SAM" id="Coils"/>
    </source>
</evidence>